<sequence length="36" mass="4061">MTIQHTLQAPGKEDVTFENLVTGHSRTLLIFVRHLG</sequence>
<dbReference type="Proteomes" id="UP000000271">
    <property type="component" value="Chromosome"/>
</dbReference>
<dbReference type="EMBL" id="CP001791">
    <property type="protein sequence ID" value="ADH98441.1"/>
    <property type="molecule type" value="Genomic_DNA"/>
</dbReference>
<keyword evidence="2" id="KW-1185">Reference proteome</keyword>
<dbReference type="STRING" id="439292.Bsel_0918"/>
<organism evidence="1 2">
    <name type="scientific">Bacillus selenitireducens (strain ATCC 700615 / DSM 15326 / MLS10)</name>
    <dbReference type="NCBI Taxonomy" id="439292"/>
    <lineage>
        <taxon>Bacteria</taxon>
        <taxon>Bacillati</taxon>
        <taxon>Bacillota</taxon>
        <taxon>Bacilli</taxon>
        <taxon>Bacillales</taxon>
        <taxon>Bacillaceae</taxon>
        <taxon>Salisediminibacterium</taxon>
    </lineage>
</organism>
<reference evidence="1" key="1">
    <citation type="submission" date="2009-10" db="EMBL/GenBank/DDBJ databases">
        <title>Complete sequence of Bacillus selenitireducens MLS10.</title>
        <authorList>
            <consortium name="US DOE Joint Genome Institute"/>
            <person name="Lucas S."/>
            <person name="Copeland A."/>
            <person name="Lapidus A."/>
            <person name="Glavina del Rio T."/>
            <person name="Dalin E."/>
            <person name="Tice H."/>
            <person name="Bruce D."/>
            <person name="Goodwin L."/>
            <person name="Pitluck S."/>
            <person name="Sims D."/>
            <person name="Brettin T."/>
            <person name="Detter J.C."/>
            <person name="Han C."/>
            <person name="Larimer F."/>
            <person name="Land M."/>
            <person name="Hauser L."/>
            <person name="Kyrpides N."/>
            <person name="Ovchinnikova G."/>
            <person name="Stolz J."/>
        </authorList>
    </citation>
    <scope>NUCLEOTIDE SEQUENCE [LARGE SCALE GENOMIC DNA]</scope>
    <source>
        <strain evidence="1">MLS10</strain>
    </source>
</reference>
<protein>
    <submittedName>
        <fullName evidence="1">Uncharacterized protein</fullName>
    </submittedName>
</protein>
<accession>D6Y050</accession>
<evidence type="ECO:0000313" key="1">
    <source>
        <dbReference type="EMBL" id="ADH98441.1"/>
    </source>
</evidence>
<name>D6Y050_BACIE</name>
<gene>
    <name evidence="1" type="ordered locus">Bsel_0918</name>
</gene>
<dbReference type="AlphaFoldDB" id="D6Y050"/>
<proteinExistence type="predicted"/>
<dbReference type="KEGG" id="bse:Bsel_0918"/>
<dbReference type="HOGENOM" id="CLU_3354496_0_0_9"/>
<evidence type="ECO:0000313" key="2">
    <source>
        <dbReference type="Proteomes" id="UP000000271"/>
    </source>
</evidence>